<protein>
    <submittedName>
        <fullName evidence="2">Uncharacterized protein</fullName>
    </submittedName>
</protein>
<evidence type="ECO:0000313" key="4">
    <source>
        <dbReference type="Proteomes" id="UP000580250"/>
    </source>
</evidence>
<name>A0A6V7WBG8_MELEN</name>
<feature type="compositionally biased region" description="Basic and acidic residues" evidence="1">
    <location>
        <begin position="129"/>
        <end position="150"/>
    </location>
</feature>
<accession>A0A6V7WBG8</accession>
<evidence type="ECO:0000256" key="1">
    <source>
        <dbReference type="SAM" id="MobiDB-lite"/>
    </source>
</evidence>
<dbReference type="EMBL" id="CAJEWN010000478">
    <property type="protein sequence ID" value="CAD2183751.1"/>
    <property type="molecule type" value="Genomic_DNA"/>
</dbReference>
<gene>
    <name evidence="2" type="ORF">MENT_LOCUS36068</name>
    <name evidence="3" type="ORF">MENT_LOCUS40355</name>
</gene>
<feature type="region of interest" description="Disordered" evidence="1">
    <location>
        <begin position="113"/>
        <end position="206"/>
    </location>
</feature>
<dbReference type="AlphaFoldDB" id="A0A6V7WBG8"/>
<proteinExistence type="predicted"/>
<evidence type="ECO:0000313" key="3">
    <source>
        <dbReference type="EMBL" id="CAD2187754.1"/>
    </source>
</evidence>
<comment type="caution">
    <text evidence="2">The sequence shown here is derived from an EMBL/GenBank/DDBJ whole genome shotgun (WGS) entry which is preliminary data.</text>
</comment>
<sequence length="206" mass="22336">MANQSQHNDTAVIEHNKRVSFGGEEHVQMILYDDGVENDYSIASYRQQNKSTTYTDPDAPLSRVRVHAEQVELPRPISPPAQITTTTTQPTAIVDAVGSSASGLATPQVTASSTSIQMVNSPPLPSFMKKSEHENENPFRPDEQLYHEVDPIVELYRQKPFPPSPSHGSPVPSHQLNSQPSSSSYQRSSIRTDKVANGDSGGGGGA</sequence>
<reference evidence="2 4" key="1">
    <citation type="submission" date="2020-08" db="EMBL/GenBank/DDBJ databases">
        <authorList>
            <person name="Koutsovoulos G."/>
            <person name="Danchin GJ E."/>
        </authorList>
    </citation>
    <scope>NUCLEOTIDE SEQUENCE [LARGE SCALE GENOMIC DNA]</scope>
</reference>
<organism evidence="2 4">
    <name type="scientific">Meloidogyne enterolobii</name>
    <name type="common">Root-knot nematode worm</name>
    <name type="synonym">Meloidogyne mayaguensis</name>
    <dbReference type="NCBI Taxonomy" id="390850"/>
    <lineage>
        <taxon>Eukaryota</taxon>
        <taxon>Metazoa</taxon>
        <taxon>Ecdysozoa</taxon>
        <taxon>Nematoda</taxon>
        <taxon>Chromadorea</taxon>
        <taxon>Rhabditida</taxon>
        <taxon>Tylenchina</taxon>
        <taxon>Tylenchomorpha</taxon>
        <taxon>Tylenchoidea</taxon>
        <taxon>Meloidogynidae</taxon>
        <taxon>Meloidogyninae</taxon>
        <taxon>Meloidogyne</taxon>
    </lineage>
</organism>
<dbReference type="OrthoDB" id="5918365at2759"/>
<dbReference type="EMBL" id="CAJEWN010000653">
    <property type="protein sequence ID" value="CAD2187754.1"/>
    <property type="molecule type" value="Genomic_DNA"/>
</dbReference>
<feature type="compositionally biased region" description="Low complexity" evidence="1">
    <location>
        <begin position="166"/>
        <end position="189"/>
    </location>
</feature>
<dbReference type="Proteomes" id="UP000580250">
    <property type="component" value="Unassembled WGS sequence"/>
</dbReference>
<evidence type="ECO:0000313" key="2">
    <source>
        <dbReference type="EMBL" id="CAD2183751.1"/>
    </source>
</evidence>